<gene>
    <name evidence="3" type="ORF">D9619_009936</name>
</gene>
<comment type="caution">
    <text evidence="3">The sequence shown here is derived from an EMBL/GenBank/DDBJ whole genome shotgun (WGS) entry which is preliminary data.</text>
</comment>
<dbReference type="EMBL" id="JAACJJ010000015">
    <property type="protein sequence ID" value="KAF5325162.1"/>
    <property type="molecule type" value="Genomic_DNA"/>
</dbReference>
<dbReference type="AlphaFoldDB" id="A0A8H5BN34"/>
<sequence length="766" mass="87135">MFRDAENIVVQGGQFNVINQPANAVVRSDNTSSDVIAILRRHSATAGLLDARERFDAPKCDEDTRTTMIREMKRWVQSGDELRPSMFWLHGPAGVGKSALGQSVALALHEERDLAASFFFSRTAAGRNNGAQLVATLACQLAVHIPKIRPFISKSIEENPFIFESSNKLQMEKLIIEPVNKLQQSLQTWWTRLSRIMRSIPRPGRRRPATSRYNRTKGTNIPRLILVDGLDECENSAVQCDLILCLGHAVRSMRLPFRIIIASRPESHIISTFKMNKLFNPPHGVVVRDLDLGEDPEADQSIRTFLSKEFAEIRRTHPLRNYLPDPWPTPEDIDHLVRKSSKTFIYPTTVIRYIKLPNNRPEECLRRILGMAEIPSFEKPYEILDNLYHHIFQSIPEVNKKAVFEVFHILIGGSDVDPPPKMGWCTTPTIIERLLSYEPGHVEHILGDLLCVVGMSGHRFPIRILHASLADFFMDAARSRHLYINKGEANKMIAGAYYRIYFESEGCIVHGFNRVLVHSKQATMTGATLPNSLRSIDLVQCHTWAYHRYYKRESSLSDFVESSISFAAFMAMISGQNRLSNEMFEYLCTIEDYLHTLPAVKLVFSMIDGFLPYIVPLLRPFLQSHWLLVLLERGSSNILEEIIRAHMLMLIPIFLPIESEPLVMEQSTGSRHAQLAIISMKAVFSTDPWSDTNNTMVRTMSLHLVTSSLEKADYYAPLVVFLEAIDDYATQSASRIGKEDMQQMEGMVLDYLRVGIQVIHHVGSKY</sequence>
<name>A0A8H5BN34_9AGAR</name>
<evidence type="ECO:0000313" key="3">
    <source>
        <dbReference type="EMBL" id="KAF5325162.1"/>
    </source>
</evidence>
<evidence type="ECO:0000259" key="2">
    <source>
        <dbReference type="Pfam" id="PF24883"/>
    </source>
</evidence>
<dbReference type="Gene3D" id="3.40.50.300">
    <property type="entry name" value="P-loop containing nucleotide triphosphate hydrolases"/>
    <property type="match status" value="1"/>
</dbReference>
<organism evidence="3 4">
    <name type="scientific">Psilocybe cf. subviscida</name>
    <dbReference type="NCBI Taxonomy" id="2480587"/>
    <lineage>
        <taxon>Eukaryota</taxon>
        <taxon>Fungi</taxon>
        <taxon>Dikarya</taxon>
        <taxon>Basidiomycota</taxon>
        <taxon>Agaricomycotina</taxon>
        <taxon>Agaricomycetes</taxon>
        <taxon>Agaricomycetidae</taxon>
        <taxon>Agaricales</taxon>
        <taxon>Agaricineae</taxon>
        <taxon>Strophariaceae</taxon>
        <taxon>Psilocybe</taxon>
    </lineage>
</organism>
<feature type="domain" description="Nephrocystin 3-like N-terminal" evidence="2">
    <location>
        <begin position="71"/>
        <end position="187"/>
    </location>
</feature>
<evidence type="ECO:0000313" key="4">
    <source>
        <dbReference type="Proteomes" id="UP000567179"/>
    </source>
</evidence>
<dbReference type="SUPFAM" id="SSF52540">
    <property type="entry name" value="P-loop containing nucleoside triphosphate hydrolases"/>
    <property type="match status" value="1"/>
</dbReference>
<protein>
    <recommendedName>
        <fullName evidence="2">Nephrocystin 3-like N-terminal domain-containing protein</fullName>
    </recommendedName>
</protein>
<dbReference type="InterPro" id="IPR056884">
    <property type="entry name" value="NPHP3-like_N"/>
</dbReference>
<dbReference type="OrthoDB" id="5967843at2759"/>
<keyword evidence="1" id="KW-0677">Repeat</keyword>
<proteinExistence type="predicted"/>
<dbReference type="Pfam" id="PF24883">
    <property type="entry name" value="NPHP3_N"/>
    <property type="match status" value="1"/>
</dbReference>
<dbReference type="InterPro" id="IPR027417">
    <property type="entry name" value="P-loop_NTPase"/>
</dbReference>
<accession>A0A8H5BN34</accession>
<reference evidence="3 4" key="1">
    <citation type="journal article" date="2020" name="ISME J.">
        <title>Uncovering the hidden diversity of litter-decomposition mechanisms in mushroom-forming fungi.</title>
        <authorList>
            <person name="Floudas D."/>
            <person name="Bentzer J."/>
            <person name="Ahren D."/>
            <person name="Johansson T."/>
            <person name="Persson P."/>
            <person name="Tunlid A."/>
        </authorList>
    </citation>
    <scope>NUCLEOTIDE SEQUENCE [LARGE SCALE GENOMIC DNA]</scope>
    <source>
        <strain evidence="3 4">CBS 101986</strain>
    </source>
</reference>
<dbReference type="Proteomes" id="UP000567179">
    <property type="component" value="Unassembled WGS sequence"/>
</dbReference>
<dbReference type="PANTHER" id="PTHR10039">
    <property type="entry name" value="AMELOGENIN"/>
    <property type="match status" value="1"/>
</dbReference>
<evidence type="ECO:0000256" key="1">
    <source>
        <dbReference type="ARBA" id="ARBA00022737"/>
    </source>
</evidence>
<keyword evidence="4" id="KW-1185">Reference proteome</keyword>